<evidence type="ECO:0000313" key="3">
    <source>
        <dbReference type="Proteomes" id="UP000823906"/>
    </source>
</evidence>
<evidence type="ECO:0000256" key="1">
    <source>
        <dbReference type="SAM" id="MobiDB-lite"/>
    </source>
</evidence>
<gene>
    <name evidence="2" type="ORF">H9703_07630</name>
</gene>
<evidence type="ECO:0000313" key="2">
    <source>
        <dbReference type="EMBL" id="HJC45982.1"/>
    </source>
</evidence>
<name>A0A9D2P9K0_9FIRM</name>
<reference evidence="2" key="2">
    <citation type="submission" date="2021-04" db="EMBL/GenBank/DDBJ databases">
        <authorList>
            <person name="Gilroy R."/>
        </authorList>
    </citation>
    <scope>NUCLEOTIDE SEQUENCE</scope>
    <source>
        <strain evidence="2">ChiSjej5B23-2810</strain>
    </source>
</reference>
<accession>A0A9D2P9K0</accession>
<dbReference type="Proteomes" id="UP000823906">
    <property type="component" value="Unassembled WGS sequence"/>
</dbReference>
<reference evidence="2" key="1">
    <citation type="journal article" date="2021" name="PeerJ">
        <title>Extensive microbial diversity within the chicken gut microbiome revealed by metagenomics and culture.</title>
        <authorList>
            <person name="Gilroy R."/>
            <person name="Ravi A."/>
            <person name="Getino M."/>
            <person name="Pursley I."/>
            <person name="Horton D.L."/>
            <person name="Alikhan N.F."/>
            <person name="Baker D."/>
            <person name="Gharbi K."/>
            <person name="Hall N."/>
            <person name="Watson M."/>
            <person name="Adriaenssens E.M."/>
            <person name="Foster-Nyarko E."/>
            <person name="Jarju S."/>
            <person name="Secka A."/>
            <person name="Antonio M."/>
            <person name="Oren A."/>
            <person name="Chaudhuri R.R."/>
            <person name="La Ragione R."/>
            <person name="Hildebrand F."/>
            <person name="Pallen M.J."/>
        </authorList>
    </citation>
    <scope>NUCLEOTIDE SEQUENCE</scope>
    <source>
        <strain evidence="2">ChiSjej5B23-2810</strain>
    </source>
</reference>
<dbReference type="AlphaFoldDB" id="A0A9D2P9K0"/>
<comment type="caution">
    <text evidence="2">The sequence shown here is derived from an EMBL/GenBank/DDBJ whole genome shotgun (WGS) entry which is preliminary data.</text>
</comment>
<organism evidence="2 3">
    <name type="scientific">Candidatus Faecalibacterium faecigallinarum</name>
    <dbReference type="NCBI Taxonomy" id="2838577"/>
    <lineage>
        <taxon>Bacteria</taxon>
        <taxon>Bacillati</taxon>
        <taxon>Bacillota</taxon>
        <taxon>Clostridia</taxon>
        <taxon>Eubacteriales</taxon>
        <taxon>Oscillospiraceae</taxon>
        <taxon>Faecalibacterium</taxon>
    </lineage>
</organism>
<protein>
    <submittedName>
        <fullName evidence="2">Uncharacterized protein</fullName>
    </submittedName>
</protein>
<sequence length="47" mass="4856">MTNALPGAKISKQSGAAGCTAAKRAGQPAKTALKKFKKAVDKPQSLW</sequence>
<feature type="region of interest" description="Disordered" evidence="1">
    <location>
        <begin position="27"/>
        <end position="47"/>
    </location>
</feature>
<dbReference type="EMBL" id="DWWN01000051">
    <property type="protein sequence ID" value="HJC45982.1"/>
    <property type="molecule type" value="Genomic_DNA"/>
</dbReference>
<proteinExistence type="predicted"/>